<dbReference type="NCBIfam" id="NF040713">
    <property type="entry name" value="ZapE"/>
    <property type="match status" value="1"/>
</dbReference>
<dbReference type="GO" id="GO:0005739">
    <property type="term" value="C:mitochondrion"/>
    <property type="evidence" value="ECO:0007669"/>
    <property type="project" value="TreeGrafter"/>
</dbReference>
<evidence type="ECO:0000256" key="1">
    <source>
        <dbReference type="ARBA" id="ARBA00010322"/>
    </source>
</evidence>
<dbReference type="AlphaFoldDB" id="A0A9N9HUA9"/>
<dbReference type="GO" id="GO:0005524">
    <property type="term" value="F:ATP binding"/>
    <property type="evidence" value="ECO:0007669"/>
    <property type="project" value="UniProtKB-KW"/>
</dbReference>
<dbReference type="OrthoDB" id="548867at2759"/>
<sequence length="533" mass="60956">MAFVKNHCMTTLIFTRSFCLNITKRHPDRSFPKLLNAFASWPSVSKLICFSEGSTRNIGHYRVLTNNYSTEPRSFNGFVDESNLRSLESTIISDESLPSKSCLGGPIPRYDALVASRMVREDSFQRSIICILQNLYERLINYVPPPIMDPRGNVGDSSIFRKISGFFGAPTKIPVNSPKGLYLYGDVGTGKTMLMDLFYDTLPIKRKRRIHFHAFMLDIHARVHKLKQEISETYDPIPPIATDLASDAYVLCFDEFQVTDIADAMILRRLIDELFNRSVVMVTTSNRHPDDLYKNGIQRKSFIPCIERLKERCQVQSLNSGTDYRKLARIATGLYFTPLNEQSSTGIDDVFNMLTRGRQVYETNLNFWGRSLRVPQACDDIAKFTFEQLCCQPLSAADYLELTKHYTTIILTDIPRMSLKLKNEARRFITLIDALYDTKTILVCSAEVPVKELFTTEEDLDPTHHELLDDLNLHAKDHKSSPIFTGEEEVFAFERAVSRLIEMQGHEWISKIILKIRSGDSTMGSRLTLEYVS</sequence>
<organism evidence="4 5">
    <name type="scientific">Cetraspora pellucida</name>
    <dbReference type="NCBI Taxonomy" id="1433469"/>
    <lineage>
        <taxon>Eukaryota</taxon>
        <taxon>Fungi</taxon>
        <taxon>Fungi incertae sedis</taxon>
        <taxon>Mucoromycota</taxon>
        <taxon>Glomeromycotina</taxon>
        <taxon>Glomeromycetes</taxon>
        <taxon>Diversisporales</taxon>
        <taxon>Gigasporaceae</taxon>
        <taxon>Cetraspora</taxon>
    </lineage>
</organism>
<dbReference type="GO" id="GO:0016887">
    <property type="term" value="F:ATP hydrolysis activity"/>
    <property type="evidence" value="ECO:0007669"/>
    <property type="project" value="InterPro"/>
</dbReference>
<dbReference type="EMBL" id="CAJVQA010011281">
    <property type="protein sequence ID" value="CAG8705705.1"/>
    <property type="molecule type" value="Genomic_DNA"/>
</dbReference>
<dbReference type="InterPro" id="IPR027417">
    <property type="entry name" value="P-loop_NTPase"/>
</dbReference>
<dbReference type="Pfam" id="PF03969">
    <property type="entry name" value="AFG1_ATPase"/>
    <property type="match status" value="1"/>
</dbReference>
<evidence type="ECO:0000313" key="5">
    <source>
        <dbReference type="Proteomes" id="UP000789759"/>
    </source>
</evidence>
<dbReference type="PANTHER" id="PTHR12169">
    <property type="entry name" value="ATPASE N2B"/>
    <property type="match status" value="1"/>
</dbReference>
<dbReference type="SUPFAM" id="SSF52540">
    <property type="entry name" value="P-loop containing nucleoside triphosphate hydrolases"/>
    <property type="match status" value="1"/>
</dbReference>
<evidence type="ECO:0000256" key="3">
    <source>
        <dbReference type="ARBA" id="ARBA00022840"/>
    </source>
</evidence>
<dbReference type="PANTHER" id="PTHR12169:SF6">
    <property type="entry name" value="AFG1-LIKE ATPASE"/>
    <property type="match status" value="1"/>
</dbReference>
<keyword evidence="2" id="KW-0547">Nucleotide-binding</keyword>
<comment type="caution">
    <text evidence="4">The sequence shown here is derived from an EMBL/GenBank/DDBJ whole genome shotgun (WGS) entry which is preliminary data.</text>
</comment>
<gene>
    <name evidence="4" type="ORF">CPELLU_LOCUS12060</name>
</gene>
<name>A0A9N9HUA9_9GLOM</name>
<accession>A0A9N9HUA9</accession>
<proteinExistence type="inferred from homology"/>
<reference evidence="4" key="1">
    <citation type="submission" date="2021-06" db="EMBL/GenBank/DDBJ databases">
        <authorList>
            <person name="Kallberg Y."/>
            <person name="Tangrot J."/>
            <person name="Rosling A."/>
        </authorList>
    </citation>
    <scope>NUCLEOTIDE SEQUENCE</scope>
    <source>
        <strain evidence="4">FL966</strain>
    </source>
</reference>
<comment type="similarity">
    <text evidence="1">Belongs to the AFG1 ATPase family.</text>
</comment>
<dbReference type="Proteomes" id="UP000789759">
    <property type="component" value="Unassembled WGS sequence"/>
</dbReference>
<evidence type="ECO:0000313" key="4">
    <source>
        <dbReference type="EMBL" id="CAG8705705.1"/>
    </source>
</evidence>
<keyword evidence="3" id="KW-0067">ATP-binding</keyword>
<dbReference type="Gene3D" id="3.40.50.300">
    <property type="entry name" value="P-loop containing nucleotide triphosphate hydrolases"/>
    <property type="match status" value="1"/>
</dbReference>
<protein>
    <submittedName>
        <fullName evidence="4">12561_t:CDS:1</fullName>
    </submittedName>
</protein>
<keyword evidence="5" id="KW-1185">Reference proteome</keyword>
<dbReference type="InterPro" id="IPR005654">
    <property type="entry name" value="ATPase_AFG1-like"/>
</dbReference>
<evidence type="ECO:0000256" key="2">
    <source>
        <dbReference type="ARBA" id="ARBA00022741"/>
    </source>
</evidence>